<dbReference type="STRING" id="356660.SAMN05444336_111115"/>
<organism evidence="2 3">
    <name type="scientific">Albimonas donghaensis</name>
    <dbReference type="NCBI Taxonomy" id="356660"/>
    <lineage>
        <taxon>Bacteria</taxon>
        <taxon>Pseudomonadati</taxon>
        <taxon>Pseudomonadota</taxon>
        <taxon>Alphaproteobacteria</taxon>
        <taxon>Rhodobacterales</taxon>
        <taxon>Paracoccaceae</taxon>
        <taxon>Albimonas</taxon>
    </lineage>
</organism>
<accession>A0A1H3F5J8</accession>
<protein>
    <submittedName>
        <fullName evidence="2">Uncharacterized protein</fullName>
    </submittedName>
</protein>
<evidence type="ECO:0000313" key="3">
    <source>
        <dbReference type="Proteomes" id="UP000199118"/>
    </source>
</evidence>
<evidence type="ECO:0000256" key="1">
    <source>
        <dbReference type="SAM" id="MobiDB-lite"/>
    </source>
</evidence>
<dbReference type="AlphaFoldDB" id="A0A1H3F5J8"/>
<dbReference type="SUPFAM" id="SSF52540">
    <property type="entry name" value="P-loop containing nucleoside triphosphate hydrolases"/>
    <property type="match status" value="1"/>
</dbReference>
<feature type="compositionally biased region" description="Gly residues" evidence="1">
    <location>
        <begin position="315"/>
        <end position="337"/>
    </location>
</feature>
<dbReference type="InterPro" id="IPR027417">
    <property type="entry name" value="P-loop_NTPase"/>
</dbReference>
<dbReference type="EMBL" id="FNMZ01000011">
    <property type="protein sequence ID" value="SDX85618.1"/>
    <property type="molecule type" value="Genomic_DNA"/>
</dbReference>
<gene>
    <name evidence="2" type="ORF">SAMN05444336_111115</name>
</gene>
<dbReference type="RefSeq" id="WP_176954847.1">
    <property type="nucleotide sequence ID" value="NZ_FNMZ01000011.1"/>
</dbReference>
<name>A0A1H3F5J8_9RHOB</name>
<sequence length="386" mass="39833">MDIVIHLGLHRTGSTALQGALARARDRLAPHGVGYPGMPATRPVVAHALGAAEWRGPRGMAARIVARRRLRAWARAREAEGVSRLILSDETLAGDLDPCLTGAGPYPHAAARLALLAEAFAPWTCRAAAALRDPADWLASARAFALSRRPQPDFAPARAAALDPAGRGWADLAAEIHAAFPAPVFWDAGVYETNPRRIHKLLAGPGVAREVRGARRQAQEARVNPGLPPAALAALEAAHAAGETVDAARREALVADATARAGTPARWDPWTAAERATLAARYRADLAAIRAMGLTVLGGEPAAGPGAGKRRPAGPGAGNRAGPGGRKGRGKAGGGGRKAVRATAAAAAKAADEHHHHMRRAPGRDGPAAPPVIGTIALRARQGGPT</sequence>
<proteinExistence type="predicted"/>
<dbReference type="Proteomes" id="UP000199118">
    <property type="component" value="Unassembled WGS sequence"/>
</dbReference>
<keyword evidence="3" id="KW-1185">Reference proteome</keyword>
<reference evidence="2 3" key="1">
    <citation type="submission" date="2016-10" db="EMBL/GenBank/DDBJ databases">
        <authorList>
            <person name="de Groot N.N."/>
        </authorList>
    </citation>
    <scope>NUCLEOTIDE SEQUENCE [LARGE SCALE GENOMIC DNA]</scope>
    <source>
        <strain evidence="2 3">DSM 17890</strain>
    </source>
</reference>
<feature type="region of interest" description="Disordered" evidence="1">
    <location>
        <begin position="302"/>
        <end position="386"/>
    </location>
</feature>
<evidence type="ECO:0000313" key="2">
    <source>
        <dbReference type="EMBL" id="SDX85618.1"/>
    </source>
</evidence>